<evidence type="ECO:0000256" key="1">
    <source>
        <dbReference type="SAM" id="MobiDB-lite"/>
    </source>
</evidence>
<dbReference type="AlphaFoldDB" id="A0A8K0SEQ9"/>
<evidence type="ECO:0000313" key="3">
    <source>
        <dbReference type="EMBL" id="KAH7304240.1"/>
    </source>
</evidence>
<keyword evidence="4" id="KW-1185">Reference proteome</keyword>
<comment type="caution">
    <text evidence="3">The sequence shown here is derived from an EMBL/GenBank/DDBJ whole genome shotgun (WGS) entry which is preliminary data.</text>
</comment>
<dbReference type="Proteomes" id="UP000813444">
    <property type="component" value="Unassembled WGS sequence"/>
</dbReference>
<name>A0A8K0SEQ9_9HYPO</name>
<feature type="transmembrane region" description="Helical" evidence="2">
    <location>
        <begin position="12"/>
        <end position="36"/>
    </location>
</feature>
<keyword evidence="2" id="KW-0812">Transmembrane</keyword>
<dbReference type="OrthoDB" id="4770059at2759"/>
<accession>A0A8K0SEQ9</accession>
<proteinExistence type="predicted"/>
<reference evidence="3" key="1">
    <citation type="journal article" date="2021" name="Nat. Commun.">
        <title>Genetic determinants of endophytism in the Arabidopsis root mycobiome.</title>
        <authorList>
            <person name="Mesny F."/>
            <person name="Miyauchi S."/>
            <person name="Thiergart T."/>
            <person name="Pickel B."/>
            <person name="Atanasova L."/>
            <person name="Karlsson M."/>
            <person name="Huettel B."/>
            <person name="Barry K.W."/>
            <person name="Haridas S."/>
            <person name="Chen C."/>
            <person name="Bauer D."/>
            <person name="Andreopoulos W."/>
            <person name="Pangilinan J."/>
            <person name="LaButti K."/>
            <person name="Riley R."/>
            <person name="Lipzen A."/>
            <person name="Clum A."/>
            <person name="Drula E."/>
            <person name="Henrissat B."/>
            <person name="Kohler A."/>
            <person name="Grigoriev I.V."/>
            <person name="Martin F.M."/>
            <person name="Hacquard S."/>
        </authorList>
    </citation>
    <scope>NUCLEOTIDE SEQUENCE</scope>
    <source>
        <strain evidence="3">MPI-CAGE-CH-0235</strain>
    </source>
</reference>
<keyword evidence="2" id="KW-0472">Membrane</keyword>
<feature type="transmembrane region" description="Helical" evidence="2">
    <location>
        <begin position="283"/>
        <end position="304"/>
    </location>
</feature>
<protein>
    <submittedName>
        <fullName evidence="3">Uncharacterized protein</fullName>
    </submittedName>
</protein>
<evidence type="ECO:0000256" key="2">
    <source>
        <dbReference type="SAM" id="Phobius"/>
    </source>
</evidence>
<evidence type="ECO:0000313" key="4">
    <source>
        <dbReference type="Proteomes" id="UP000813444"/>
    </source>
</evidence>
<sequence length="390" mass="40406">MGCEEDSLKGVGCFPSSMCCFFLGLFCGVCIVILSANSLTEGLTSLTRLMNKPPGCLCTSTGTTAARGPPKSDPLISAQTWATSTSSTFSTIYVASTFPNNPLQTSDFSPPPSCSGVYLDAGGQDTIDDILTIGNDPECLPKNFSAASAAFYSPGTACPTGYTAQPQCSRNDGVHSITTVTCCPIRGKITLTCVQNALTLEGPWESQFCTWAAGVVTVVDVTLSESAGASTTTTGSTLSGADGINAYGIRYLYEASDLGSTSTTEPGNGSTTGSKGLSTGGTIAVAVVVPVLALALLTGLAFWWRRRKRRHSSVQPDAANPQEMEAKPGHPFKLSAGDANANVTANPQELAGQDEHTQVQAVGFPAELQASAKPVELPPEDVKPENSIPP</sequence>
<keyword evidence="2" id="KW-1133">Transmembrane helix</keyword>
<feature type="region of interest" description="Disordered" evidence="1">
    <location>
        <begin position="313"/>
        <end position="390"/>
    </location>
</feature>
<dbReference type="EMBL" id="JAGPNK010000024">
    <property type="protein sequence ID" value="KAH7304240.1"/>
    <property type="molecule type" value="Genomic_DNA"/>
</dbReference>
<gene>
    <name evidence="3" type="ORF">B0I35DRAFT_151587</name>
</gene>
<organism evidence="3 4">
    <name type="scientific">Stachybotrys elegans</name>
    <dbReference type="NCBI Taxonomy" id="80388"/>
    <lineage>
        <taxon>Eukaryota</taxon>
        <taxon>Fungi</taxon>
        <taxon>Dikarya</taxon>
        <taxon>Ascomycota</taxon>
        <taxon>Pezizomycotina</taxon>
        <taxon>Sordariomycetes</taxon>
        <taxon>Hypocreomycetidae</taxon>
        <taxon>Hypocreales</taxon>
        <taxon>Stachybotryaceae</taxon>
        <taxon>Stachybotrys</taxon>
    </lineage>
</organism>